<accession>A0A1F4ZT60</accession>
<evidence type="ECO:0000313" key="2">
    <source>
        <dbReference type="Proteomes" id="UP000176424"/>
    </source>
</evidence>
<sequence length="99" mass="11381">MSQALFKKTIDEMVAKNPELFAKFLKVHEAYKKDQDKHKAEFDELGKPVLRLIEDAENRLCSKMEGAGRGKFSANLAEKFRDEIRKRFPLIDLVGVIIS</sequence>
<dbReference type="AlphaFoldDB" id="A0A1F4ZT60"/>
<dbReference type="Proteomes" id="UP000176424">
    <property type="component" value="Unassembled WGS sequence"/>
</dbReference>
<protein>
    <submittedName>
        <fullName evidence="1">Uncharacterized protein</fullName>
    </submittedName>
</protein>
<organism evidence="1 2">
    <name type="scientific">Candidatus Amesbacteria bacterium RIFOXYB1_FULL_44_23</name>
    <dbReference type="NCBI Taxonomy" id="1797263"/>
    <lineage>
        <taxon>Bacteria</taxon>
        <taxon>Candidatus Amesiibacteriota</taxon>
    </lineage>
</organism>
<dbReference type="EMBL" id="MEXR01000034">
    <property type="protein sequence ID" value="OGD09318.1"/>
    <property type="molecule type" value="Genomic_DNA"/>
</dbReference>
<evidence type="ECO:0000313" key="1">
    <source>
        <dbReference type="EMBL" id="OGD09318.1"/>
    </source>
</evidence>
<comment type="caution">
    <text evidence="1">The sequence shown here is derived from an EMBL/GenBank/DDBJ whole genome shotgun (WGS) entry which is preliminary data.</text>
</comment>
<name>A0A1F4ZT60_9BACT</name>
<reference evidence="1 2" key="1">
    <citation type="journal article" date="2016" name="Nat. Commun.">
        <title>Thousands of microbial genomes shed light on interconnected biogeochemical processes in an aquifer system.</title>
        <authorList>
            <person name="Anantharaman K."/>
            <person name="Brown C.T."/>
            <person name="Hug L.A."/>
            <person name="Sharon I."/>
            <person name="Castelle C.J."/>
            <person name="Probst A.J."/>
            <person name="Thomas B.C."/>
            <person name="Singh A."/>
            <person name="Wilkins M.J."/>
            <person name="Karaoz U."/>
            <person name="Brodie E.L."/>
            <person name="Williams K.H."/>
            <person name="Hubbard S.S."/>
            <person name="Banfield J.F."/>
        </authorList>
    </citation>
    <scope>NUCLEOTIDE SEQUENCE [LARGE SCALE GENOMIC DNA]</scope>
</reference>
<gene>
    <name evidence="1" type="ORF">A2397_00905</name>
</gene>
<proteinExistence type="predicted"/>